<accession>A0A1V9ZNX9</accession>
<dbReference type="Pfam" id="PF00375">
    <property type="entry name" value="SDF"/>
    <property type="match status" value="1"/>
</dbReference>
<evidence type="ECO:0000256" key="4">
    <source>
        <dbReference type="ARBA" id="ARBA00022692"/>
    </source>
</evidence>
<keyword evidence="3" id="KW-1003">Cell membrane</keyword>
<feature type="transmembrane region" description="Helical" evidence="7">
    <location>
        <begin position="148"/>
        <end position="168"/>
    </location>
</feature>
<dbReference type="PRINTS" id="PR00173">
    <property type="entry name" value="EDTRNSPORT"/>
</dbReference>
<feature type="transmembrane region" description="Helical" evidence="7">
    <location>
        <begin position="110"/>
        <end position="136"/>
    </location>
</feature>
<feature type="transmembrane region" description="Helical" evidence="7">
    <location>
        <begin position="380"/>
        <end position="404"/>
    </location>
</feature>
<feature type="transmembrane region" description="Helical" evidence="7">
    <location>
        <begin position="259"/>
        <end position="283"/>
    </location>
</feature>
<dbReference type="GO" id="GO:0005886">
    <property type="term" value="C:plasma membrane"/>
    <property type="evidence" value="ECO:0007669"/>
    <property type="project" value="UniProtKB-SubCell"/>
</dbReference>
<keyword evidence="6 7" id="KW-0472">Membrane</keyword>
<evidence type="ECO:0000256" key="2">
    <source>
        <dbReference type="ARBA" id="ARBA00022448"/>
    </source>
</evidence>
<feature type="region of interest" description="Disordered" evidence="8">
    <location>
        <begin position="1"/>
        <end position="21"/>
    </location>
</feature>
<keyword evidence="5 7" id="KW-1133">Transmembrane helix</keyword>
<proteinExistence type="inferred from homology"/>
<keyword evidence="4 7" id="KW-0812">Transmembrane</keyword>
<gene>
    <name evidence="9" type="ORF">ACHHYP_04880</name>
</gene>
<dbReference type="EMBL" id="JNBR01000044">
    <property type="protein sequence ID" value="OQR99705.1"/>
    <property type="molecule type" value="Genomic_DNA"/>
</dbReference>
<sequence length="538" mass="56540">MHPASTNLCTPASTSSLSGRSDVDPAQFDHLINVTPSAAQDTPLLEPKYAPLPETPAVPASYASHETATLLNSCAVIVGAVLGIGLGLLLSKLHVSGDVEEWLALPGTLFVRALRCLIVPLVFCTLLVSVAEIVLLNKASILTWRTAALFYTTSLLSTLQGMAAALVYKRLLRGPSEAAATNTTTTTASLVVGLQCAGGGFMAMLPNGSIACTAVNATGAALFSVNDIHQVLSTATTYKQLSLTEQVIGIINVVVPENIFAALAKGSLLSTITFALMLGVAIAKAAPPSGENDLLVLFRHCRRALLVLIHAVLWLTPVAVCSLLATSIVSYSAEHPEVVAHGGLLVLCFVVGLAAHVLVVLPTFLYLVTRENPYKYLRQLLPAYVFAFGCASSMATLPVSVTVVHQTRQVSRRLAQVLMCLGTPVNLNTPGMYYPLVTVFLANAAGATDQLGAPELVVLFFVSFLGCVGTAPVPNAGLVMQMTVWKTVLPNVPLPSAFVYLVAIDVLIDRIGTAANVHGNMVATRAAAEYADDSWGSE</sequence>
<protein>
    <recommendedName>
        <fullName evidence="7">Amino acid transporter</fullName>
    </recommendedName>
</protein>
<dbReference type="AlphaFoldDB" id="A0A1V9ZNX9"/>
<comment type="caution">
    <text evidence="9">The sequence shown here is derived from an EMBL/GenBank/DDBJ whole genome shotgun (WGS) entry which is preliminary data.</text>
</comment>
<dbReference type="PANTHER" id="PTHR42865:SF7">
    <property type="entry name" value="PROTON_GLUTAMATE-ASPARTATE SYMPORTER"/>
    <property type="match status" value="1"/>
</dbReference>
<evidence type="ECO:0000256" key="6">
    <source>
        <dbReference type="ARBA" id="ARBA00023136"/>
    </source>
</evidence>
<feature type="transmembrane region" description="Helical" evidence="7">
    <location>
        <begin position="70"/>
        <end position="90"/>
    </location>
</feature>
<dbReference type="InterPro" id="IPR036458">
    <property type="entry name" value="Na:dicarbo_symporter_sf"/>
</dbReference>
<evidence type="ECO:0000256" key="8">
    <source>
        <dbReference type="SAM" id="MobiDB-lite"/>
    </source>
</evidence>
<evidence type="ECO:0000313" key="9">
    <source>
        <dbReference type="EMBL" id="OQR99705.1"/>
    </source>
</evidence>
<keyword evidence="10" id="KW-1185">Reference proteome</keyword>
<keyword evidence="7" id="KW-0769">Symport</keyword>
<comment type="subcellular location">
    <subcellularLocation>
        <location evidence="1">Cell membrane</location>
        <topology evidence="1">Multi-pass membrane protein</topology>
    </subcellularLocation>
    <subcellularLocation>
        <location evidence="7">Membrane</location>
        <topology evidence="7">Multi-pass membrane protein</topology>
    </subcellularLocation>
</comment>
<organism evidence="9 10">
    <name type="scientific">Achlya hypogyna</name>
    <name type="common">Oomycete</name>
    <name type="synonym">Protoachlya hypogyna</name>
    <dbReference type="NCBI Taxonomy" id="1202772"/>
    <lineage>
        <taxon>Eukaryota</taxon>
        <taxon>Sar</taxon>
        <taxon>Stramenopiles</taxon>
        <taxon>Oomycota</taxon>
        <taxon>Saprolegniomycetes</taxon>
        <taxon>Saprolegniales</taxon>
        <taxon>Achlyaceae</taxon>
        <taxon>Achlya</taxon>
    </lineage>
</organism>
<evidence type="ECO:0000256" key="7">
    <source>
        <dbReference type="RuleBase" id="RU361216"/>
    </source>
</evidence>
<dbReference type="InterPro" id="IPR001991">
    <property type="entry name" value="Na-dicarboxylate_symporter"/>
</dbReference>
<reference evidence="9 10" key="1">
    <citation type="journal article" date="2014" name="Genome Biol. Evol.">
        <title>The secreted proteins of Achlya hypogyna and Thraustotheca clavata identify the ancestral oomycete secretome and reveal gene acquisitions by horizontal gene transfer.</title>
        <authorList>
            <person name="Misner I."/>
            <person name="Blouin N."/>
            <person name="Leonard G."/>
            <person name="Richards T.A."/>
            <person name="Lane C.E."/>
        </authorList>
    </citation>
    <scope>NUCLEOTIDE SEQUENCE [LARGE SCALE GENOMIC DNA]</scope>
    <source>
        <strain evidence="9 10">ATCC 48635</strain>
    </source>
</reference>
<evidence type="ECO:0000256" key="5">
    <source>
        <dbReference type="ARBA" id="ARBA00022989"/>
    </source>
</evidence>
<dbReference type="Gene3D" id="1.10.3860.10">
    <property type="entry name" value="Sodium:dicarboxylate symporter"/>
    <property type="match status" value="1"/>
</dbReference>
<dbReference type="PANTHER" id="PTHR42865">
    <property type="entry name" value="PROTON/GLUTAMATE-ASPARTATE SYMPORTER"/>
    <property type="match status" value="1"/>
</dbReference>
<keyword evidence="2 7" id="KW-0813">Transport</keyword>
<feature type="compositionally biased region" description="Polar residues" evidence="8">
    <location>
        <begin position="1"/>
        <end position="19"/>
    </location>
</feature>
<evidence type="ECO:0000256" key="3">
    <source>
        <dbReference type="ARBA" id="ARBA00022475"/>
    </source>
</evidence>
<dbReference type="STRING" id="1202772.A0A1V9ZNX9"/>
<evidence type="ECO:0000256" key="1">
    <source>
        <dbReference type="ARBA" id="ARBA00004651"/>
    </source>
</evidence>
<dbReference type="GO" id="GO:0015293">
    <property type="term" value="F:symporter activity"/>
    <property type="evidence" value="ECO:0007669"/>
    <property type="project" value="UniProtKB-UniRule"/>
</dbReference>
<dbReference type="SUPFAM" id="SSF118215">
    <property type="entry name" value="Proton glutamate symport protein"/>
    <property type="match status" value="1"/>
</dbReference>
<feature type="transmembrane region" description="Helical" evidence="7">
    <location>
        <begin position="343"/>
        <end position="368"/>
    </location>
</feature>
<evidence type="ECO:0000313" key="10">
    <source>
        <dbReference type="Proteomes" id="UP000243579"/>
    </source>
</evidence>
<feature type="transmembrane region" description="Helical" evidence="7">
    <location>
        <begin position="304"/>
        <end position="331"/>
    </location>
</feature>
<dbReference type="Proteomes" id="UP000243579">
    <property type="component" value="Unassembled WGS sequence"/>
</dbReference>
<dbReference type="OrthoDB" id="68212at2759"/>
<name>A0A1V9ZNX9_ACHHY</name>
<comment type="similarity">
    <text evidence="7">Belongs to the dicarboxylate/amino acid:cation symporter (DAACS) (TC 2.A.23) family.</text>
</comment>